<dbReference type="OrthoDB" id="10070774at2759"/>
<dbReference type="AlphaFoldDB" id="A0A5E4N7S7"/>
<evidence type="ECO:0000256" key="8">
    <source>
        <dbReference type="SAM" id="MobiDB-lite"/>
    </source>
</evidence>
<feature type="compositionally biased region" description="Basic and acidic residues" evidence="8">
    <location>
        <begin position="327"/>
        <end position="341"/>
    </location>
</feature>
<dbReference type="GO" id="GO:0043005">
    <property type="term" value="C:neuron projection"/>
    <property type="evidence" value="ECO:0007669"/>
    <property type="project" value="TreeGrafter"/>
</dbReference>
<dbReference type="PANTHER" id="PTHR21723:SF3">
    <property type="entry name" value="PROTEIN RIC-3"/>
    <property type="match status" value="1"/>
</dbReference>
<sequence length="509" mass="56309">MPAEISQSKTICILAIVAGCFAVLWPSLFYPMLKGSFAPHTQTVWGIGCCNVVSNTDENIVKIVMEICDHVIETTNKKTKLEKCRLEILNTCAINITDIISGDKVNDISYNKHVINEIRSLNGSLCLKYHYGVSLTSLGVMHRLKNKDNPLMNNIPQERTPVHLRASMHPALMEKGRAIPQPHIGSRQATPGSFKQPIPGYRPPMGGMGGTGQKTRGGAMNILMPMYTIGIVLFFVYTMMKLLSKKDNVEEKNTNGAFSSRYDCSGIDSSSKLQSLIPPTQLGCIEKDTRDLEIDALRRKLEETEAAMERIVKQMILASECNGMDGNKEFKNDETDEKKFQENTISNHSDNDIDDNTNTKIFTQLEESASIESSKPKETCNTGEEETTDLEISNKKVIQVVNMETSESVGGGHCWTQIEKEKISSKDKMVSSSPIEKPISLIIPGTIPKNSQVLISDGPHNTSSETEDHEAIISSKVTLSLIPDDRVEEYLTSDEAEGDNIISTQSDTK</sequence>
<proteinExistence type="inferred from homology"/>
<feature type="transmembrane region" description="Helical" evidence="9">
    <location>
        <begin position="218"/>
        <end position="237"/>
    </location>
</feature>
<feature type="region of interest" description="Disordered" evidence="8">
    <location>
        <begin position="368"/>
        <end position="389"/>
    </location>
</feature>
<feature type="coiled-coil region" evidence="7">
    <location>
        <begin position="287"/>
        <end position="314"/>
    </location>
</feature>
<reference evidence="11 12" key="1">
    <citation type="submission" date="2019-08" db="EMBL/GenBank/DDBJ databases">
        <authorList>
            <person name="Alioto T."/>
            <person name="Alioto T."/>
            <person name="Gomez Garrido J."/>
        </authorList>
    </citation>
    <scope>NUCLEOTIDE SEQUENCE [LARGE SCALE GENOMIC DNA]</scope>
</reference>
<comment type="subcellular location">
    <subcellularLocation>
        <location evidence="1">Endoplasmic reticulum membrane</location>
    </subcellularLocation>
</comment>
<evidence type="ECO:0000256" key="7">
    <source>
        <dbReference type="SAM" id="Coils"/>
    </source>
</evidence>
<dbReference type="InterPro" id="IPR032763">
    <property type="entry name" value="RIC3_N"/>
</dbReference>
<accession>A0A5E4N7S7</accession>
<evidence type="ECO:0000256" key="1">
    <source>
        <dbReference type="ARBA" id="ARBA00004586"/>
    </source>
</evidence>
<feature type="region of interest" description="Disordered" evidence="8">
    <location>
        <begin position="490"/>
        <end position="509"/>
    </location>
</feature>
<feature type="domain" description="Resistance to inhibitors of cholinesterase protein 3 N-terminal" evidence="10">
    <location>
        <begin position="176"/>
        <end position="313"/>
    </location>
</feature>
<evidence type="ECO:0000256" key="9">
    <source>
        <dbReference type="SAM" id="Phobius"/>
    </source>
</evidence>
<evidence type="ECO:0000256" key="3">
    <source>
        <dbReference type="ARBA" id="ARBA00022692"/>
    </source>
</evidence>
<keyword evidence="6 9" id="KW-0472">Membrane</keyword>
<dbReference type="GO" id="GO:0034394">
    <property type="term" value="P:protein localization to cell surface"/>
    <property type="evidence" value="ECO:0007669"/>
    <property type="project" value="TreeGrafter"/>
</dbReference>
<keyword evidence="4" id="KW-0256">Endoplasmic reticulum</keyword>
<evidence type="ECO:0000256" key="6">
    <source>
        <dbReference type="ARBA" id="ARBA00023136"/>
    </source>
</evidence>
<evidence type="ECO:0000256" key="4">
    <source>
        <dbReference type="ARBA" id="ARBA00022824"/>
    </source>
</evidence>
<feature type="region of interest" description="Disordered" evidence="8">
    <location>
        <begin position="327"/>
        <end position="356"/>
    </location>
</feature>
<evidence type="ECO:0000256" key="5">
    <source>
        <dbReference type="ARBA" id="ARBA00022989"/>
    </source>
</evidence>
<keyword evidence="7" id="KW-0175">Coiled coil</keyword>
<keyword evidence="12" id="KW-1185">Reference proteome</keyword>
<comment type="similarity">
    <text evidence="2">Belongs to the ric-3 family.</text>
</comment>
<evidence type="ECO:0000256" key="2">
    <source>
        <dbReference type="ARBA" id="ARBA00008538"/>
    </source>
</evidence>
<dbReference type="InterPro" id="IPR026160">
    <property type="entry name" value="Ric3"/>
</dbReference>
<protein>
    <submittedName>
        <fullName evidence="11">Resistance to inhibitors of cholinesterase protein 3, N-terminal</fullName>
    </submittedName>
</protein>
<feature type="transmembrane region" description="Helical" evidence="9">
    <location>
        <begin position="12"/>
        <end position="33"/>
    </location>
</feature>
<dbReference type="Pfam" id="PF15361">
    <property type="entry name" value="RIC3"/>
    <property type="match status" value="1"/>
</dbReference>
<gene>
    <name evidence="11" type="ORF">CINCED_3A018757</name>
</gene>
<name>A0A5E4N7S7_9HEMI</name>
<dbReference type="GO" id="GO:0007271">
    <property type="term" value="P:synaptic transmission, cholinergic"/>
    <property type="evidence" value="ECO:0007669"/>
    <property type="project" value="TreeGrafter"/>
</dbReference>
<keyword evidence="5 9" id="KW-1133">Transmembrane helix</keyword>
<dbReference type="GO" id="GO:0005789">
    <property type="term" value="C:endoplasmic reticulum membrane"/>
    <property type="evidence" value="ECO:0007669"/>
    <property type="project" value="UniProtKB-SubCell"/>
</dbReference>
<keyword evidence="3 9" id="KW-0812">Transmembrane</keyword>
<dbReference type="EMBL" id="CABPRJ010001908">
    <property type="protein sequence ID" value="VVC40798.1"/>
    <property type="molecule type" value="Genomic_DNA"/>
</dbReference>
<evidence type="ECO:0000313" key="12">
    <source>
        <dbReference type="Proteomes" id="UP000325440"/>
    </source>
</evidence>
<organism evidence="11 12">
    <name type="scientific">Cinara cedri</name>
    <dbReference type="NCBI Taxonomy" id="506608"/>
    <lineage>
        <taxon>Eukaryota</taxon>
        <taxon>Metazoa</taxon>
        <taxon>Ecdysozoa</taxon>
        <taxon>Arthropoda</taxon>
        <taxon>Hexapoda</taxon>
        <taxon>Insecta</taxon>
        <taxon>Pterygota</taxon>
        <taxon>Neoptera</taxon>
        <taxon>Paraneoptera</taxon>
        <taxon>Hemiptera</taxon>
        <taxon>Sternorrhyncha</taxon>
        <taxon>Aphidomorpha</taxon>
        <taxon>Aphidoidea</taxon>
        <taxon>Aphididae</taxon>
        <taxon>Lachninae</taxon>
        <taxon>Cinara</taxon>
    </lineage>
</organism>
<dbReference type="PANTHER" id="PTHR21723">
    <property type="entry name" value="RESISTANCE TO INHIBITORS OF CHOLINESTERASE PROTEIN 3 RIC3"/>
    <property type="match status" value="1"/>
</dbReference>
<dbReference type="GO" id="GO:0045202">
    <property type="term" value="C:synapse"/>
    <property type="evidence" value="ECO:0007669"/>
    <property type="project" value="GOC"/>
</dbReference>
<dbReference type="GO" id="GO:0043025">
    <property type="term" value="C:neuronal cell body"/>
    <property type="evidence" value="ECO:0007669"/>
    <property type="project" value="TreeGrafter"/>
</dbReference>
<dbReference type="Proteomes" id="UP000325440">
    <property type="component" value="Unassembled WGS sequence"/>
</dbReference>
<evidence type="ECO:0000313" key="11">
    <source>
        <dbReference type="EMBL" id="VVC40798.1"/>
    </source>
</evidence>
<evidence type="ECO:0000259" key="10">
    <source>
        <dbReference type="Pfam" id="PF15361"/>
    </source>
</evidence>